<organism evidence="2 3">
    <name type="scientific">Amylocarpus encephaloides</name>
    <dbReference type="NCBI Taxonomy" id="45428"/>
    <lineage>
        <taxon>Eukaryota</taxon>
        <taxon>Fungi</taxon>
        <taxon>Dikarya</taxon>
        <taxon>Ascomycota</taxon>
        <taxon>Pezizomycotina</taxon>
        <taxon>Leotiomycetes</taxon>
        <taxon>Helotiales</taxon>
        <taxon>Helotiales incertae sedis</taxon>
        <taxon>Amylocarpus</taxon>
    </lineage>
</organism>
<comment type="caution">
    <text evidence="2">The sequence shown here is derived from an EMBL/GenBank/DDBJ whole genome shotgun (WGS) entry which is preliminary data.</text>
</comment>
<feature type="region of interest" description="Disordered" evidence="1">
    <location>
        <begin position="58"/>
        <end position="78"/>
    </location>
</feature>
<sequence length="167" mass="18479">MCFGPCCSPSCGGPTEPEKKQAPFLSLFFPLFLSLLKTEIHINLSARRVFQHQQSRRAGTFTADTGTPRFQPLTHPSLPPRYELQTDALPQSGRRQIGGGVGRDSTPLRRPTCRRVEGWEGTSCSFLPRSSSKCESSASVDEWAKGGRGRSFDRTGAWRERRGAFGC</sequence>
<evidence type="ECO:0000313" key="2">
    <source>
        <dbReference type="EMBL" id="KAG9238409.1"/>
    </source>
</evidence>
<dbReference type="Proteomes" id="UP000824998">
    <property type="component" value="Unassembled WGS sequence"/>
</dbReference>
<evidence type="ECO:0000313" key="3">
    <source>
        <dbReference type="Proteomes" id="UP000824998"/>
    </source>
</evidence>
<dbReference type="EMBL" id="MU251370">
    <property type="protein sequence ID" value="KAG9238409.1"/>
    <property type="molecule type" value="Genomic_DNA"/>
</dbReference>
<protein>
    <submittedName>
        <fullName evidence="2">Uncharacterized protein</fullName>
    </submittedName>
</protein>
<keyword evidence="3" id="KW-1185">Reference proteome</keyword>
<dbReference type="AlphaFoldDB" id="A0A9P8C930"/>
<evidence type="ECO:0000256" key="1">
    <source>
        <dbReference type="SAM" id="MobiDB-lite"/>
    </source>
</evidence>
<accession>A0A9P8C930</accession>
<gene>
    <name evidence="2" type="ORF">BJ875DRAFT_47915</name>
</gene>
<name>A0A9P8C930_9HELO</name>
<reference evidence="2" key="1">
    <citation type="journal article" date="2021" name="IMA Fungus">
        <title>Genomic characterization of three marine fungi, including Emericellopsis atlantica sp. nov. with signatures of a generalist lifestyle and marine biomass degradation.</title>
        <authorList>
            <person name="Hagestad O.C."/>
            <person name="Hou L."/>
            <person name="Andersen J.H."/>
            <person name="Hansen E.H."/>
            <person name="Altermark B."/>
            <person name="Li C."/>
            <person name="Kuhnert E."/>
            <person name="Cox R.J."/>
            <person name="Crous P.W."/>
            <person name="Spatafora J.W."/>
            <person name="Lail K."/>
            <person name="Amirebrahimi M."/>
            <person name="Lipzen A."/>
            <person name="Pangilinan J."/>
            <person name="Andreopoulos W."/>
            <person name="Hayes R.D."/>
            <person name="Ng V."/>
            <person name="Grigoriev I.V."/>
            <person name="Jackson S.A."/>
            <person name="Sutton T.D.S."/>
            <person name="Dobson A.D.W."/>
            <person name="Rama T."/>
        </authorList>
    </citation>
    <scope>NUCLEOTIDE SEQUENCE</scope>
    <source>
        <strain evidence="2">TRa018bII</strain>
    </source>
</reference>
<proteinExistence type="predicted"/>